<organism evidence="2 3">
    <name type="scientific">Ataeniobius toweri</name>
    <dbReference type="NCBI Taxonomy" id="208326"/>
    <lineage>
        <taxon>Eukaryota</taxon>
        <taxon>Metazoa</taxon>
        <taxon>Chordata</taxon>
        <taxon>Craniata</taxon>
        <taxon>Vertebrata</taxon>
        <taxon>Euteleostomi</taxon>
        <taxon>Actinopterygii</taxon>
        <taxon>Neopterygii</taxon>
        <taxon>Teleostei</taxon>
        <taxon>Neoteleostei</taxon>
        <taxon>Acanthomorphata</taxon>
        <taxon>Ovalentaria</taxon>
        <taxon>Atherinomorphae</taxon>
        <taxon>Cyprinodontiformes</taxon>
        <taxon>Goodeidae</taxon>
        <taxon>Ataeniobius</taxon>
    </lineage>
</organism>
<sequence length="114" mass="12523">FRRQEQKGVHQDPSTVRDSSSRHSGIGQDSGFGSDSARIRIVQIEQQSGTSHHCIARPSHRSTITKNLTFIPFDIFLTASKLSVMTYACSSTPKALTASSDTSSTPEKKEPEEK</sequence>
<reference evidence="2 3" key="1">
    <citation type="submission" date="2021-07" db="EMBL/GenBank/DDBJ databases">
        <authorList>
            <person name="Palmer J.M."/>
        </authorList>
    </citation>
    <scope>NUCLEOTIDE SEQUENCE [LARGE SCALE GENOMIC DNA]</scope>
    <source>
        <strain evidence="2 3">AT_MEX2019</strain>
        <tissue evidence="2">Muscle</tissue>
    </source>
</reference>
<dbReference type="PANTHER" id="PTHR12517:SF0">
    <property type="entry name" value="INTERMEMBRANE LIPID TRANSFER PROTEIN VPS13B"/>
    <property type="match status" value="1"/>
</dbReference>
<gene>
    <name evidence="2" type="primary">VPS13B_4</name>
    <name evidence="2" type="ORF">ATANTOWER_010663</name>
</gene>
<feature type="compositionally biased region" description="Polar residues" evidence="1">
    <location>
        <begin position="91"/>
        <end position="105"/>
    </location>
</feature>
<keyword evidence="3" id="KW-1185">Reference proteome</keyword>
<feature type="region of interest" description="Disordered" evidence="1">
    <location>
        <begin position="1"/>
        <end position="39"/>
    </location>
</feature>
<feature type="non-terminal residue" evidence="2">
    <location>
        <position position="114"/>
    </location>
</feature>
<name>A0ABU7BI90_9TELE</name>
<feature type="non-terminal residue" evidence="2">
    <location>
        <position position="1"/>
    </location>
</feature>
<dbReference type="Proteomes" id="UP001345963">
    <property type="component" value="Unassembled WGS sequence"/>
</dbReference>
<dbReference type="PANTHER" id="PTHR12517">
    <property type="entry name" value="VACUOLAR PROTEIN SORTING-ASSOCIATED PROTEIN 13B"/>
    <property type="match status" value="1"/>
</dbReference>
<protein>
    <submittedName>
        <fullName evidence="2">Vacuolar protein sorting-associated protein 13B</fullName>
    </submittedName>
</protein>
<feature type="compositionally biased region" description="Basic and acidic residues" evidence="1">
    <location>
        <begin position="1"/>
        <end position="10"/>
    </location>
</feature>
<evidence type="ECO:0000313" key="3">
    <source>
        <dbReference type="Proteomes" id="UP001345963"/>
    </source>
</evidence>
<dbReference type="InterPro" id="IPR039782">
    <property type="entry name" value="VPS13B"/>
</dbReference>
<feature type="region of interest" description="Disordered" evidence="1">
    <location>
        <begin position="91"/>
        <end position="114"/>
    </location>
</feature>
<accession>A0ABU7BI90</accession>
<evidence type="ECO:0000256" key="1">
    <source>
        <dbReference type="SAM" id="MobiDB-lite"/>
    </source>
</evidence>
<proteinExistence type="predicted"/>
<dbReference type="EMBL" id="JAHUTI010051524">
    <property type="protein sequence ID" value="MED6249189.1"/>
    <property type="molecule type" value="Genomic_DNA"/>
</dbReference>
<comment type="caution">
    <text evidence="2">The sequence shown here is derived from an EMBL/GenBank/DDBJ whole genome shotgun (WGS) entry which is preliminary data.</text>
</comment>
<evidence type="ECO:0000313" key="2">
    <source>
        <dbReference type="EMBL" id="MED6249189.1"/>
    </source>
</evidence>